<proteinExistence type="predicted"/>
<protein>
    <submittedName>
        <fullName evidence="1">Uncharacterized protein</fullName>
    </submittedName>
</protein>
<sequence length="107" mass="12389">MRLNLHILAISSYPRHMPTFYLNGRDFNGRIGAAVYRLRKVSLQSLLLCARCTSNMPLPVNPYKRVVLCANDAALRHGLDSWYRPLCLFKDYAKSMALLKQRNFLCR</sequence>
<reference evidence="1" key="1">
    <citation type="journal article" date="2023" name="G3 (Bethesda)">
        <title>Whole genome assemblies of Zophobas morio and Tenebrio molitor.</title>
        <authorList>
            <person name="Kaur S."/>
            <person name="Stinson S.A."/>
            <person name="diCenzo G.C."/>
        </authorList>
    </citation>
    <scope>NUCLEOTIDE SEQUENCE</scope>
    <source>
        <strain evidence="1">QUZm001</strain>
    </source>
</reference>
<keyword evidence="2" id="KW-1185">Reference proteome</keyword>
<name>A0AA38M0L2_9CUCU</name>
<comment type="caution">
    <text evidence="1">The sequence shown here is derived from an EMBL/GenBank/DDBJ whole genome shotgun (WGS) entry which is preliminary data.</text>
</comment>
<accession>A0AA38M0L2</accession>
<gene>
    <name evidence="1" type="ORF">Zmor_027065</name>
</gene>
<dbReference type="EMBL" id="JALNTZ010000831">
    <property type="protein sequence ID" value="KAJ3630100.1"/>
    <property type="molecule type" value="Genomic_DNA"/>
</dbReference>
<organism evidence="1 2">
    <name type="scientific">Zophobas morio</name>
    <dbReference type="NCBI Taxonomy" id="2755281"/>
    <lineage>
        <taxon>Eukaryota</taxon>
        <taxon>Metazoa</taxon>
        <taxon>Ecdysozoa</taxon>
        <taxon>Arthropoda</taxon>
        <taxon>Hexapoda</taxon>
        <taxon>Insecta</taxon>
        <taxon>Pterygota</taxon>
        <taxon>Neoptera</taxon>
        <taxon>Endopterygota</taxon>
        <taxon>Coleoptera</taxon>
        <taxon>Polyphaga</taxon>
        <taxon>Cucujiformia</taxon>
        <taxon>Tenebrionidae</taxon>
        <taxon>Zophobas</taxon>
    </lineage>
</organism>
<evidence type="ECO:0000313" key="2">
    <source>
        <dbReference type="Proteomes" id="UP001168821"/>
    </source>
</evidence>
<dbReference type="AlphaFoldDB" id="A0AA38M0L2"/>
<evidence type="ECO:0000313" key="1">
    <source>
        <dbReference type="EMBL" id="KAJ3630100.1"/>
    </source>
</evidence>
<dbReference type="Proteomes" id="UP001168821">
    <property type="component" value="Unassembled WGS sequence"/>
</dbReference>